<reference evidence="1" key="1">
    <citation type="submission" date="2019-12" db="EMBL/GenBank/DDBJ databases">
        <title>Genome sequencing and annotation of Brassica cretica.</title>
        <authorList>
            <person name="Studholme D.J."/>
            <person name="Sarris P."/>
        </authorList>
    </citation>
    <scope>NUCLEOTIDE SEQUENCE</scope>
    <source>
        <strain evidence="1">PFS-109/04</strain>
        <tissue evidence="1">Leaf</tissue>
    </source>
</reference>
<evidence type="ECO:0000313" key="1">
    <source>
        <dbReference type="EMBL" id="KAF3600150.1"/>
    </source>
</evidence>
<accession>A0A8S9SJ75</accession>
<dbReference type="EMBL" id="QGKX02000004">
    <property type="protein sequence ID" value="KAF3600150.1"/>
    <property type="molecule type" value="Genomic_DNA"/>
</dbReference>
<evidence type="ECO:0000313" key="2">
    <source>
        <dbReference type="Proteomes" id="UP000712600"/>
    </source>
</evidence>
<sequence length="66" mass="7630">MRCNGVDLIWKRLSCQDITALKDSCCMAKDEINNFDNITFAVELVAGVCIQRVSWNPWNVQQYMTE</sequence>
<comment type="caution">
    <text evidence="1">The sequence shown here is derived from an EMBL/GenBank/DDBJ whole genome shotgun (WGS) entry which is preliminary data.</text>
</comment>
<gene>
    <name evidence="1" type="ORF">F2Q69_00038419</name>
</gene>
<protein>
    <submittedName>
        <fullName evidence="1">Uncharacterized protein</fullName>
    </submittedName>
</protein>
<organism evidence="1 2">
    <name type="scientific">Brassica cretica</name>
    <name type="common">Mustard</name>
    <dbReference type="NCBI Taxonomy" id="69181"/>
    <lineage>
        <taxon>Eukaryota</taxon>
        <taxon>Viridiplantae</taxon>
        <taxon>Streptophyta</taxon>
        <taxon>Embryophyta</taxon>
        <taxon>Tracheophyta</taxon>
        <taxon>Spermatophyta</taxon>
        <taxon>Magnoliopsida</taxon>
        <taxon>eudicotyledons</taxon>
        <taxon>Gunneridae</taxon>
        <taxon>Pentapetalae</taxon>
        <taxon>rosids</taxon>
        <taxon>malvids</taxon>
        <taxon>Brassicales</taxon>
        <taxon>Brassicaceae</taxon>
        <taxon>Brassiceae</taxon>
        <taxon>Brassica</taxon>
    </lineage>
</organism>
<dbReference type="Proteomes" id="UP000712600">
    <property type="component" value="Unassembled WGS sequence"/>
</dbReference>
<name>A0A8S9SJ75_BRACR</name>
<dbReference type="AlphaFoldDB" id="A0A8S9SJ75"/>
<proteinExistence type="predicted"/>